<dbReference type="EMBL" id="JACHLC010000001">
    <property type="protein sequence ID" value="MBB6370099.1"/>
    <property type="molecule type" value="Genomic_DNA"/>
</dbReference>
<keyword evidence="2" id="KW-1185">Reference proteome</keyword>
<name>A0A841NFL0_9FLAO</name>
<sequence length="198" mass="23870">MKANILQKLTVLGANTDHVNKEKTFAENWKSITFNHYLYDKEWDVYGIDQFYESNRHLYANNKEDFYQNLLDHYFSEHENAYGQDFYKNWLFTPFKKNSEDFGELDGLVDETEVREIVQGSEMDFICIIYSYGYPDHYFVCLTDPDQENPTVYSTDHEVFFQEIENEGTLEKFLERYMTKEEFVEVVKEYLERKFGQN</sequence>
<proteinExistence type="predicted"/>
<organism evidence="1 2">
    <name type="scientific">Chryseobacterium shigense</name>
    <dbReference type="NCBI Taxonomy" id="297244"/>
    <lineage>
        <taxon>Bacteria</taxon>
        <taxon>Pseudomonadati</taxon>
        <taxon>Bacteroidota</taxon>
        <taxon>Flavobacteriia</taxon>
        <taxon>Flavobacteriales</taxon>
        <taxon>Weeksellaceae</taxon>
        <taxon>Chryseobacterium group</taxon>
        <taxon>Chryseobacterium</taxon>
    </lineage>
</organism>
<protein>
    <submittedName>
        <fullName evidence="1">Uncharacterized protein</fullName>
    </submittedName>
</protein>
<gene>
    <name evidence="1" type="ORF">HNP36_001152</name>
</gene>
<evidence type="ECO:0000313" key="2">
    <source>
        <dbReference type="Proteomes" id="UP000589738"/>
    </source>
</evidence>
<dbReference type="AlphaFoldDB" id="A0A841NFL0"/>
<reference evidence="1 2" key="1">
    <citation type="submission" date="2020-08" db="EMBL/GenBank/DDBJ databases">
        <title>Functional genomics of gut bacteria from endangered species of beetles.</title>
        <authorList>
            <person name="Carlos-Shanley C."/>
        </authorList>
    </citation>
    <scope>NUCLEOTIDE SEQUENCE [LARGE SCALE GENOMIC DNA]</scope>
    <source>
        <strain evidence="1 2">S00136</strain>
    </source>
</reference>
<comment type="caution">
    <text evidence="1">The sequence shown here is derived from an EMBL/GenBank/DDBJ whole genome shotgun (WGS) entry which is preliminary data.</text>
</comment>
<evidence type="ECO:0000313" key="1">
    <source>
        <dbReference type="EMBL" id="MBB6370099.1"/>
    </source>
</evidence>
<dbReference type="Proteomes" id="UP000589738">
    <property type="component" value="Unassembled WGS sequence"/>
</dbReference>
<accession>A0A841NFL0</accession>
<dbReference type="RefSeq" id="WP_184159512.1">
    <property type="nucleotide sequence ID" value="NZ_JACHLC010000001.1"/>
</dbReference>